<name>A0A1X2ID58_9FUNG</name>
<dbReference type="GO" id="GO:0006405">
    <property type="term" value="P:RNA export from nucleus"/>
    <property type="evidence" value="ECO:0007669"/>
    <property type="project" value="TreeGrafter"/>
</dbReference>
<dbReference type="EMBL" id="MCGE01000015">
    <property type="protein sequence ID" value="ORZ14242.1"/>
    <property type="molecule type" value="Genomic_DNA"/>
</dbReference>
<evidence type="ECO:0000256" key="1">
    <source>
        <dbReference type="ARBA" id="ARBA00004123"/>
    </source>
</evidence>
<dbReference type="PANTHER" id="PTHR10350:SF6">
    <property type="entry name" value="NUCLEAR PORE COMPLEX PROTEIN NUP155"/>
    <property type="match status" value="1"/>
</dbReference>
<dbReference type="InterPro" id="IPR004870">
    <property type="entry name" value="Nucleoporin_Nup155"/>
</dbReference>
<dbReference type="GO" id="GO:0017056">
    <property type="term" value="F:structural constituent of nuclear pore"/>
    <property type="evidence" value="ECO:0007669"/>
    <property type="project" value="InterPro"/>
</dbReference>
<dbReference type="AlphaFoldDB" id="A0A1X2ID58"/>
<dbReference type="InterPro" id="IPR014908">
    <property type="entry name" value="Nucleoporin_Nup133/Nup155_N"/>
</dbReference>
<feature type="domain" description="Nucleoporin Nup133/Nup155-like N-terminal" evidence="6">
    <location>
        <begin position="61"/>
        <end position="484"/>
    </location>
</feature>
<dbReference type="GO" id="GO:0036228">
    <property type="term" value="P:protein localization to nuclear inner membrane"/>
    <property type="evidence" value="ECO:0007669"/>
    <property type="project" value="TreeGrafter"/>
</dbReference>
<gene>
    <name evidence="7" type="ORF">BCR42DRAFT_452806</name>
</gene>
<dbReference type="GO" id="GO:0000972">
    <property type="term" value="P:transcription-dependent tethering of RNA polymerase II gene DNA at nuclear periphery"/>
    <property type="evidence" value="ECO:0007669"/>
    <property type="project" value="TreeGrafter"/>
</dbReference>
<evidence type="ECO:0000259" key="6">
    <source>
        <dbReference type="Pfam" id="PF08801"/>
    </source>
</evidence>
<evidence type="ECO:0000259" key="5">
    <source>
        <dbReference type="Pfam" id="PF03177"/>
    </source>
</evidence>
<organism evidence="7 8">
    <name type="scientific">Absidia repens</name>
    <dbReference type="NCBI Taxonomy" id="90262"/>
    <lineage>
        <taxon>Eukaryota</taxon>
        <taxon>Fungi</taxon>
        <taxon>Fungi incertae sedis</taxon>
        <taxon>Mucoromycota</taxon>
        <taxon>Mucoromycotina</taxon>
        <taxon>Mucoromycetes</taxon>
        <taxon>Mucorales</taxon>
        <taxon>Cunninghamellaceae</taxon>
        <taxon>Absidia</taxon>
    </lineage>
</organism>
<evidence type="ECO:0000313" key="7">
    <source>
        <dbReference type="EMBL" id="ORZ14242.1"/>
    </source>
</evidence>
<accession>A0A1X2ID58</accession>
<protein>
    <submittedName>
        <fullName evidence="7">Nup133 N terminal like-domain-containing protein</fullName>
    </submittedName>
</protein>
<evidence type="ECO:0000313" key="8">
    <source>
        <dbReference type="Proteomes" id="UP000193560"/>
    </source>
</evidence>
<keyword evidence="8" id="KW-1185">Reference proteome</keyword>
<dbReference type="OrthoDB" id="338970at2759"/>
<dbReference type="Gene3D" id="1.20.58.1780">
    <property type="match status" value="1"/>
</dbReference>
<evidence type="ECO:0000256" key="3">
    <source>
        <dbReference type="ARBA" id="ARBA00022448"/>
    </source>
</evidence>
<dbReference type="Gene3D" id="1.25.40.440">
    <property type="entry name" value="Nucleoporin, helical domain, central subdomain"/>
    <property type="match status" value="1"/>
</dbReference>
<keyword evidence="4" id="KW-0539">Nucleus</keyword>
<dbReference type="InterPro" id="IPR042537">
    <property type="entry name" value="Nucleoporin_Nup155_C_2"/>
</dbReference>
<comment type="subcellular location">
    <subcellularLocation>
        <location evidence="1">Nucleus</location>
    </subcellularLocation>
</comment>
<comment type="caution">
    <text evidence="7">The sequence shown here is derived from an EMBL/GenBank/DDBJ whole genome shotgun (WGS) entry which is preliminary data.</text>
</comment>
<evidence type="ECO:0000256" key="2">
    <source>
        <dbReference type="ARBA" id="ARBA00007373"/>
    </source>
</evidence>
<dbReference type="Pfam" id="PF03177">
    <property type="entry name" value="Nucleoporin_C"/>
    <property type="match status" value="1"/>
</dbReference>
<evidence type="ECO:0000256" key="4">
    <source>
        <dbReference type="ARBA" id="ARBA00023242"/>
    </source>
</evidence>
<keyword evidence="3" id="KW-0813">Transport</keyword>
<dbReference type="GO" id="GO:0044611">
    <property type="term" value="C:nuclear pore inner ring"/>
    <property type="evidence" value="ECO:0007669"/>
    <property type="project" value="TreeGrafter"/>
</dbReference>
<comment type="similarity">
    <text evidence="2">Belongs to the non-repetitive/WGA-negative nucleoporin family.</text>
</comment>
<sequence length="1060" mass="119873">MIGTVNTISNDQANAGKLLNDIIERDQKHLDLSDLLTGSTSRQYSYPLIKNGQHFSNKDSISMPDLVEAIFEDEETTTTYQGLFPEIGRAWITKNNVLLLWDYIDGSDVYRFDDPEQAIRDVGLVKPKPGIFGDHIHYVLVVTTPHDIFLLGVGLKSSKNQSSTGSMDLFATELYASSEGIEMSSIHGTDNGRIFMCGANGHLYELNYNHPESWSGYCSIYCWTQDWISRLSFRSNNLGFKYITIDNERNVLYASSSQSFIEVFYLGIAKNEFIRVAKNTDIVNSASLVCRQNSIPYTPSDFVIKHLHVVPTAESRKIHLVAVTETGFRLYFSHQRDALRSAYVYPSNIKMIPNVLELVHIRPPPPSQVSSLNQVTPTNTNLNTSYYDCGIFLASQPLNDELDTITISSAATGNAPLPSNDANNGYQSYQSSYIETVFTFPANGKVWAIAETDAPNKGKHSIYDIDSQLIDQPRKFLVLTDRGLTFFNKQRPVDILYNLLSDSVNNIETSRHDLLAFSDQYGLTQVCAMCLSIICANYAYGSMEQGDIGSRAAQLFFEIGGHPAPRATGNQLGQTANQANVIYSNKHDALALYFSRLVSSIWKTKVFEINSEMKHVNFSTRIQSMLLTVQTNLSLLKRFMDENPEFHSIAPIQNIKLQSSDNSLVQLLLAEQQSVHGIYELLKQCIEAISFIDFVIDANIKDVLLCTPESIRCEMMDMSLESMLASSRGVELKRDLVIAAIIKYGSTHVHAGSDVVSDFLQRKCPSFFSANDMAFYKGMENLTCALKADVDYERTIALEESLKYFQNAADSITDDILVEICDKYRYQCYYVGVVKLALERAKRLDPQELGLAFVENNRLLSTATTVQEDPSSDDSRKRFYLMRRRCYDQILQSLNDVRQLQQGIPVVVYGRQIYDSNPDLMASNVLATALSSDDRLFHYTLYDQFLMASKNDNDVLMELLSVDNKYIVPFVKEYVDGFTGMNFLWQYYRRREQYYEAALCLEALAMEPFDLPTNKRIEYLGLAIVNAGSRDLKHLENAETTELLQRLQQQMETLKTQAPQ</sequence>
<dbReference type="Gene3D" id="1.25.40.450">
    <property type="entry name" value="Nucleoporin, helical domain, N-terminal subdomain"/>
    <property type="match status" value="1"/>
</dbReference>
<dbReference type="STRING" id="90262.A0A1X2ID58"/>
<dbReference type="Pfam" id="PF08801">
    <property type="entry name" value="Nucleoporin_N"/>
    <property type="match status" value="1"/>
</dbReference>
<feature type="domain" description="Nucleoporin Nup133/Nup155-like C-terminal" evidence="5">
    <location>
        <begin position="584"/>
        <end position="1057"/>
    </location>
</feature>
<dbReference type="GO" id="GO:0006606">
    <property type="term" value="P:protein import into nucleus"/>
    <property type="evidence" value="ECO:0007669"/>
    <property type="project" value="TreeGrafter"/>
</dbReference>
<dbReference type="PANTHER" id="PTHR10350">
    <property type="entry name" value="NUCLEAR PORE COMPLEX PROTEIN NUP155"/>
    <property type="match status" value="1"/>
</dbReference>
<reference evidence="7 8" key="1">
    <citation type="submission" date="2016-07" db="EMBL/GenBank/DDBJ databases">
        <title>Pervasive Adenine N6-methylation of Active Genes in Fungi.</title>
        <authorList>
            <consortium name="DOE Joint Genome Institute"/>
            <person name="Mondo S.J."/>
            <person name="Dannebaum R.O."/>
            <person name="Kuo R.C."/>
            <person name="Labutti K."/>
            <person name="Haridas S."/>
            <person name="Kuo A."/>
            <person name="Salamov A."/>
            <person name="Ahrendt S.R."/>
            <person name="Lipzen A."/>
            <person name="Sullivan W."/>
            <person name="Andreopoulos W.B."/>
            <person name="Clum A."/>
            <person name="Lindquist E."/>
            <person name="Daum C."/>
            <person name="Ramamoorthy G.K."/>
            <person name="Gryganskyi A."/>
            <person name="Culley D."/>
            <person name="Magnuson J.K."/>
            <person name="James T.Y."/>
            <person name="O'Malley M.A."/>
            <person name="Stajich J.E."/>
            <person name="Spatafora J.W."/>
            <person name="Visel A."/>
            <person name="Grigoriev I.V."/>
        </authorList>
    </citation>
    <scope>NUCLEOTIDE SEQUENCE [LARGE SCALE GENOMIC DNA]</scope>
    <source>
        <strain evidence="7 8">NRRL 1336</strain>
    </source>
</reference>
<dbReference type="InterPro" id="IPR007187">
    <property type="entry name" value="Nucleoporin_Nup133/Nup155_C"/>
</dbReference>
<proteinExistence type="inferred from homology"/>
<dbReference type="Proteomes" id="UP000193560">
    <property type="component" value="Unassembled WGS sequence"/>
</dbReference>
<dbReference type="InterPro" id="IPR042533">
    <property type="entry name" value="Nucleoporin_Nup155_C_1"/>
</dbReference>